<proteinExistence type="predicted"/>
<accession>A0AAE1ANW5</accession>
<comment type="caution">
    <text evidence="1">The sequence shown here is derived from an EMBL/GenBank/DDBJ whole genome shotgun (WGS) entry which is preliminary data.</text>
</comment>
<keyword evidence="2" id="KW-1185">Reference proteome</keyword>
<dbReference type="Proteomes" id="UP001283361">
    <property type="component" value="Unassembled WGS sequence"/>
</dbReference>
<organism evidence="1 2">
    <name type="scientific">Elysia crispata</name>
    <name type="common">lettuce slug</name>
    <dbReference type="NCBI Taxonomy" id="231223"/>
    <lineage>
        <taxon>Eukaryota</taxon>
        <taxon>Metazoa</taxon>
        <taxon>Spiralia</taxon>
        <taxon>Lophotrochozoa</taxon>
        <taxon>Mollusca</taxon>
        <taxon>Gastropoda</taxon>
        <taxon>Heterobranchia</taxon>
        <taxon>Euthyneura</taxon>
        <taxon>Panpulmonata</taxon>
        <taxon>Sacoglossa</taxon>
        <taxon>Placobranchoidea</taxon>
        <taxon>Plakobranchidae</taxon>
        <taxon>Elysia</taxon>
    </lineage>
</organism>
<name>A0AAE1ANW5_9GAST</name>
<evidence type="ECO:0000313" key="2">
    <source>
        <dbReference type="Proteomes" id="UP001283361"/>
    </source>
</evidence>
<dbReference type="EMBL" id="JAWDGP010001574">
    <property type="protein sequence ID" value="KAK3790107.1"/>
    <property type="molecule type" value="Genomic_DNA"/>
</dbReference>
<reference evidence="1" key="1">
    <citation type="journal article" date="2023" name="G3 (Bethesda)">
        <title>A reference genome for the long-term kleptoplast-retaining sea slug Elysia crispata morphotype clarki.</title>
        <authorList>
            <person name="Eastman K.E."/>
            <person name="Pendleton A.L."/>
            <person name="Shaikh M.A."/>
            <person name="Suttiyut T."/>
            <person name="Ogas R."/>
            <person name="Tomko P."/>
            <person name="Gavelis G."/>
            <person name="Widhalm J.R."/>
            <person name="Wisecaver J.H."/>
        </authorList>
    </citation>
    <scope>NUCLEOTIDE SEQUENCE</scope>
    <source>
        <strain evidence="1">ECLA1</strain>
    </source>
</reference>
<gene>
    <name evidence="1" type="ORF">RRG08_057073</name>
</gene>
<dbReference type="AlphaFoldDB" id="A0AAE1ANW5"/>
<sequence length="131" mass="15357">MFRQREVYREGHPHSFNHLYAFPSSLKRRRGKGSLTRTTKQHKVYPVAQRMSRAGHTLGRYWLGRSLEFNGPLHNGDCVTSTLQDNYVHDPTFLRNVFSTRAESPRLTQIEFWPRIAIGRQQVHANHKQTT</sequence>
<protein>
    <submittedName>
        <fullName evidence="1">Uncharacterized protein</fullName>
    </submittedName>
</protein>
<evidence type="ECO:0000313" key="1">
    <source>
        <dbReference type="EMBL" id="KAK3790107.1"/>
    </source>
</evidence>